<sequence>MIRALSEVLRRILEDSQHWSTEFPAAYPPSELMEAHFSFVRPSESFTPGQKMVNLFLYAVNENVELRSNEPTIARQNGQAIIRRPALRVNCSYLITAWAGSDTGDEAALIEQQLLSQVLQVLSGYSTIPAAFLKDTPLEDQVPPLPLISAQLEGMQNPAEFWTALGNKLRPSITVMATISIPPVFSQITAPVVTTRSTRFSMNSAAETDTLVQIGGQIVDTADNGIENAVVDLVDAGLRTYTNSEGYYSFLRVPPGSHTLRIVAVGFEPKTETIDIPGRSQLYQITLSKQNSN</sequence>
<dbReference type="Gene3D" id="2.60.40.1120">
    <property type="entry name" value="Carboxypeptidase-like, regulatory domain"/>
    <property type="match status" value="1"/>
</dbReference>
<name>A0AA97AFX0_9CYAN</name>
<evidence type="ECO:0000313" key="2">
    <source>
        <dbReference type="EMBL" id="WNZ23640.1"/>
    </source>
</evidence>
<dbReference type="RefSeq" id="WP_316435353.1">
    <property type="nucleotide sequence ID" value="NZ_CP053586.1"/>
</dbReference>
<organism evidence="2">
    <name type="scientific">Leptolyngbya sp. NK1-12</name>
    <dbReference type="NCBI Taxonomy" id="2547451"/>
    <lineage>
        <taxon>Bacteria</taxon>
        <taxon>Bacillati</taxon>
        <taxon>Cyanobacteriota</taxon>
        <taxon>Cyanophyceae</taxon>
        <taxon>Leptolyngbyales</taxon>
        <taxon>Leptolyngbyaceae</taxon>
        <taxon>Leptolyngbya group</taxon>
        <taxon>Leptolyngbya</taxon>
    </lineage>
</organism>
<dbReference type="InterPro" id="IPR008969">
    <property type="entry name" value="CarboxyPept-like_regulatory"/>
</dbReference>
<proteinExistence type="predicted"/>
<dbReference type="EMBL" id="CP053586">
    <property type="protein sequence ID" value="WNZ23640.1"/>
    <property type="molecule type" value="Genomic_DNA"/>
</dbReference>
<feature type="domain" description="Pvc16 N-terminal" evidence="1">
    <location>
        <begin position="6"/>
        <end position="194"/>
    </location>
</feature>
<protein>
    <submittedName>
        <fullName evidence="2">DUF4255 domain-containing protein</fullName>
    </submittedName>
</protein>
<dbReference type="InterPro" id="IPR025351">
    <property type="entry name" value="Pvc16_N"/>
</dbReference>
<dbReference type="SUPFAM" id="SSF49464">
    <property type="entry name" value="Carboxypeptidase regulatory domain-like"/>
    <property type="match status" value="1"/>
</dbReference>
<accession>A0AA97AFX0</accession>
<evidence type="ECO:0000259" key="1">
    <source>
        <dbReference type="Pfam" id="PF14065"/>
    </source>
</evidence>
<dbReference type="Pfam" id="PF14065">
    <property type="entry name" value="Pvc16_N"/>
    <property type="match status" value="1"/>
</dbReference>
<reference evidence="2" key="1">
    <citation type="submission" date="2020-05" db="EMBL/GenBank/DDBJ databases">
        <authorList>
            <person name="Zhu T."/>
            <person name="Keshari N."/>
            <person name="Lu X."/>
        </authorList>
    </citation>
    <scope>NUCLEOTIDE SEQUENCE</scope>
    <source>
        <strain evidence="2">NK1-12</strain>
    </source>
</reference>
<dbReference type="AlphaFoldDB" id="A0AA97AFX0"/>
<gene>
    <name evidence="2" type="ORF">HJG54_12775</name>
</gene>
<dbReference type="Pfam" id="PF13620">
    <property type="entry name" value="CarboxypepD_reg"/>
    <property type="match status" value="1"/>
</dbReference>